<feature type="transmembrane region" description="Helical" evidence="1">
    <location>
        <begin position="12"/>
        <end position="32"/>
    </location>
</feature>
<protein>
    <submittedName>
        <fullName evidence="2">Uncharacterized protein</fullName>
    </submittedName>
</protein>
<keyword evidence="1" id="KW-1133">Transmembrane helix</keyword>
<dbReference type="AlphaFoldDB" id="X1CYT5"/>
<keyword evidence="1" id="KW-0472">Membrane</keyword>
<sequence>MQKDKIKRVLRYVALFVTFMFVFSFALACGWSEEGRRREGIKA</sequence>
<proteinExistence type="predicted"/>
<reference evidence="2" key="1">
    <citation type="journal article" date="2014" name="Front. Microbiol.">
        <title>High frequency of phylogenetically diverse reductive dehalogenase-homologous genes in deep subseafloor sedimentary metagenomes.</title>
        <authorList>
            <person name="Kawai M."/>
            <person name="Futagami T."/>
            <person name="Toyoda A."/>
            <person name="Takaki Y."/>
            <person name="Nishi S."/>
            <person name="Hori S."/>
            <person name="Arai W."/>
            <person name="Tsubouchi T."/>
            <person name="Morono Y."/>
            <person name="Uchiyama I."/>
            <person name="Ito T."/>
            <person name="Fujiyama A."/>
            <person name="Inagaki F."/>
            <person name="Takami H."/>
        </authorList>
    </citation>
    <scope>NUCLEOTIDE SEQUENCE</scope>
    <source>
        <strain evidence="2">Expedition CK06-06</strain>
    </source>
</reference>
<organism evidence="2">
    <name type="scientific">marine sediment metagenome</name>
    <dbReference type="NCBI Taxonomy" id="412755"/>
    <lineage>
        <taxon>unclassified sequences</taxon>
        <taxon>metagenomes</taxon>
        <taxon>ecological metagenomes</taxon>
    </lineage>
</organism>
<name>X1CYT5_9ZZZZ</name>
<dbReference type="EMBL" id="BART01028110">
    <property type="protein sequence ID" value="GAH01200.1"/>
    <property type="molecule type" value="Genomic_DNA"/>
</dbReference>
<dbReference type="PROSITE" id="PS51257">
    <property type="entry name" value="PROKAR_LIPOPROTEIN"/>
    <property type="match status" value="1"/>
</dbReference>
<evidence type="ECO:0000313" key="2">
    <source>
        <dbReference type="EMBL" id="GAH01200.1"/>
    </source>
</evidence>
<comment type="caution">
    <text evidence="2">The sequence shown here is derived from an EMBL/GenBank/DDBJ whole genome shotgun (WGS) entry which is preliminary data.</text>
</comment>
<evidence type="ECO:0000256" key="1">
    <source>
        <dbReference type="SAM" id="Phobius"/>
    </source>
</evidence>
<accession>X1CYT5</accession>
<keyword evidence="1" id="KW-0812">Transmembrane</keyword>
<gene>
    <name evidence="2" type="ORF">S01H4_49649</name>
</gene>